<comment type="caution">
    <text evidence="10">The sequence shown here is derived from an EMBL/GenBank/DDBJ whole genome shotgun (WGS) entry which is preliminary data.</text>
</comment>
<dbReference type="PANTHER" id="PTHR42755">
    <property type="entry name" value="3-DEOXY-MANNO-OCTULOSONATE CYTIDYLYLTRANSFERASE"/>
    <property type="match status" value="1"/>
</dbReference>
<organism evidence="10 11">
    <name type="scientific">Sulfitobacter sediminis</name>
    <dbReference type="NCBI Taxonomy" id="3234186"/>
    <lineage>
        <taxon>Bacteria</taxon>
        <taxon>Pseudomonadati</taxon>
        <taxon>Pseudomonadota</taxon>
        <taxon>Alphaproteobacteria</taxon>
        <taxon>Rhodobacterales</taxon>
        <taxon>Roseobacteraceae</taxon>
        <taxon>Sulfitobacter</taxon>
    </lineage>
</organism>
<evidence type="ECO:0000313" key="11">
    <source>
        <dbReference type="Proteomes" id="UP001556098"/>
    </source>
</evidence>
<protein>
    <recommendedName>
        <fullName evidence="4 8">3-deoxy-D-manno-octulosonic acid transferase</fullName>
        <shortName evidence="8">Kdo transferase</shortName>
        <ecNumber evidence="3 8">2.4.99.12</ecNumber>
    </recommendedName>
    <alternativeName>
        <fullName evidence="6 8">Lipid IV(A) 3-deoxy-D-manno-octulosonic acid transferase</fullName>
    </alternativeName>
</protein>
<evidence type="ECO:0000256" key="5">
    <source>
        <dbReference type="ARBA" id="ARBA00022679"/>
    </source>
</evidence>
<reference evidence="10 11" key="1">
    <citation type="submission" date="2024-07" db="EMBL/GenBank/DDBJ databases">
        <title>Marimonas sp.nov., isolated from tidal-flat sediment.</title>
        <authorList>
            <person name="Jayan J.N."/>
            <person name="Lee S.S."/>
        </authorList>
    </citation>
    <scope>NUCLEOTIDE SEQUENCE [LARGE SCALE GENOMIC DNA]</scope>
    <source>
        <strain evidence="10 11">MJW-29</strain>
    </source>
</reference>
<comment type="pathway">
    <text evidence="2 8">Bacterial outer membrane biogenesis; LPS core biosynthesis.</text>
</comment>
<dbReference type="Gene3D" id="3.40.50.11720">
    <property type="entry name" value="3-Deoxy-D-manno-octulosonic-acid transferase, N-terminal domain"/>
    <property type="match status" value="1"/>
</dbReference>
<dbReference type="EMBL" id="JBFNXX010000006">
    <property type="protein sequence ID" value="MEW9919947.1"/>
    <property type="molecule type" value="Genomic_DNA"/>
</dbReference>
<dbReference type="InterPro" id="IPR007507">
    <property type="entry name" value="Glycos_transf_N"/>
</dbReference>
<dbReference type="InterPro" id="IPR039901">
    <property type="entry name" value="Kdotransferase"/>
</dbReference>
<evidence type="ECO:0000256" key="8">
    <source>
        <dbReference type="RuleBase" id="RU365103"/>
    </source>
</evidence>
<keyword evidence="5 8" id="KW-0808">Transferase</keyword>
<dbReference type="Proteomes" id="UP001556098">
    <property type="component" value="Unassembled WGS sequence"/>
</dbReference>
<dbReference type="InterPro" id="IPR038107">
    <property type="entry name" value="Glycos_transf_N_sf"/>
</dbReference>
<dbReference type="Pfam" id="PF04413">
    <property type="entry name" value="Glycos_transf_N"/>
    <property type="match status" value="1"/>
</dbReference>
<dbReference type="PANTHER" id="PTHR42755:SF1">
    <property type="entry name" value="3-DEOXY-D-MANNO-OCTULOSONIC ACID TRANSFERASE, MITOCHONDRIAL-RELATED"/>
    <property type="match status" value="1"/>
</dbReference>
<comment type="function">
    <text evidence="1 8">Involved in lipopolysaccharide (LPS) biosynthesis. Catalyzes the transfer of 3-deoxy-D-manno-octulosonate (Kdo) residue(s) from CMP-Kdo to lipid IV(A), the tetraacyldisaccharide-1,4'-bisphosphate precursor of lipid A.</text>
</comment>
<accession>A0ABV3RLT8</accession>
<comment type="similarity">
    <text evidence="8">Belongs to the glycosyltransferase group 1 family.</text>
</comment>
<evidence type="ECO:0000256" key="4">
    <source>
        <dbReference type="ARBA" id="ARBA00019077"/>
    </source>
</evidence>
<evidence type="ECO:0000256" key="2">
    <source>
        <dbReference type="ARBA" id="ARBA00004713"/>
    </source>
</evidence>
<evidence type="ECO:0000256" key="3">
    <source>
        <dbReference type="ARBA" id="ARBA00012621"/>
    </source>
</evidence>
<name>A0ABV3RLT8_9RHOB</name>
<keyword evidence="11" id="KW-1185">Reference proteome</keyword>
<dbReference type="Gene3D" id="3.40.50.2000">
    <property type="entry name" value="Glycogen Phosphorylase B"/>
    <property type="match status" value="1"/>
</dbReference>
<evidence type="ECO:0000313" key="10">
    <source>
        <dbReference type="EMBL" id="MEW9919947.1"/>
    </source>
</evidence>
<evidence type="ECO:0000256" key="1">
    <source>
        <dbReference type="ARBA" id="ARBA00003394"/>
    </source>
</evidence>
<comment type="subcellular location">
    <subcellularLocation>
        <location evidence="8">Cell membrane</location>
    </subcellularLocation>
</comment>
<keyword evidence="8" id="KW-0448">Lipopolysaccharide biosynthesis</keyword>
<dbReference type="RefSeq" id="WP_367877647.1">
    <property type="nucleotide sequence ID" value="NZ_JBFNXX010000006.1"/>
</dbReference>
<keyword evidence="8" id="KW-1003">Cell membrane</keyword>
<proteinExistence type="inferred from homology"/>
<evidence type="ECO:0000256" key="6">
    <source>
        <dbReference type="ARBA" id="ARBA00031445"/>
    </source>
</evidence>
<gene>
    <name evidence="10" type="ORF">AB2B41_10045</name>
</gene>
<evidence type="ECO:0000256" key="7">
    <source>
        <dbReference type="ARBA" id="ARBA00049183"/>
    </source>
</evidence>
<dbReference type="EC" id="2.4.99.12" evidence="3 8"/>
<comment type="catalytic activity">
    <reaction evidence="7 8">
        <text>lipid IVA (E. coli) + CMP-3-deoxy-beta-D-manno-octulosonate = alpha-Kdo-(2-&gt;6)-lipid IVA (E. coli) + CMP + H(+)</text>
        <dbReference type="Rhea" id="RHEA:28066"/>
        <dbReference type="ChEBI" id="CHEBI:15378"/>
        <dbReference type="ChEBI" id="CHEBI:58603"/>
        <dbReference type="ChEBI" id="CHEBI:60364"/>
        <dbReference type="ChEBI" id="CHEBI:60377"/>
        <dbReference type="ChEBI" id="CHEBI:85987"/>
        <dbReference type="EC" id="2.4.99.12"/>
    </reaction>
</comment>
<evidence type="ECO:0000259" key="9">
    <source>
        <dbReference type="Pfam" id="PF04413"/>
    </source>
</evidence>
<dbReference type="GO" id="GO:0016740">
    <property type="term" value="F:transferase activity"/>
    <property type="evidence" value="ECO:0007669"/>
    <property type="project" value="UniProtKB-KW"/>
</dbReference>
<feature type="domain" description="3-deoxy-D-manno-octulosonic-acid transferase N-terminal" evidence="9">
    <location>
        <begin position="22"/>
        <end position="189"/>
    </location>
</feature>
<keyword evidence="8" id="KW-0472">Membrane</keyword>
<sequence length="411" mass="44098">MARSLGLAAYRALTRRAELPQDKPPASRPKGELVWLHAGEIKNLLAVRDLAVRLVAARSGLNVLVTLPHDDGIASSLGTADRHGPILQIVAPSEHPAAVAAFLDHWLPNAGVWIWGDLRPNLILEATDRGCALYFIDADVGGLDKRQNRWLPDLTRQVLSRFSKVFARSAAGHRKLVQLGLSRETLEQTTPLLAGGQALPCSESDLTELSAAMGGRPAWFAARALPKEIPVILSAHARASRLSHRLLLILQPASASQLDDVLMQTAEMNLNTARWAEGQFPDENTQVLISEDTEDRGLFFRLAPVSFLGSTLVQGEDGCDPLDAAALGSAILYGPRVRHYVASYSRLAAAGAARIVNDADALGAAVSSLIAPDHAAAMAHAGWDVISQGAALTDRVVDLVQDTLDHEMSRP</sequence>